<evidence type="ECO:0000256" key="2">
    <source>
        <dbReference type="SAM" id="Phobius"/>
    </source>
</evidence>
<dbReference type="Proteomes" id="UP000000709">
    <property type="component" value="Unassembled WGS sequence"/>
</dbReference>
<evidence type="ECO:0000259" key="3">
    <source>
        <dbReference type="Pfam" id="PF24357"/>
    </source>
</evidence>
<gene>
    <name evidence="4" type="ORF">SPAPADRAFT_134077</name>
</gene>
<feature type="transmembrane region" description="Helical" evidence="2">
    <location>
        <begin position="28"/>
        <end position="55"/>
    </location>
</feature>
<dbReference type="GeneID" id="18869780"/>
<dbReference type="eggNOG" id="ENOG502RQGR">
    <property type="taxonomic scope" value="Eukaryota"/>
</dbReference>
<accession>G3AJL6</accession>
<dbReference type="OrthoDB" id="10433409at2759"/>
<dbReference type="GO" id="GO:0016020">
    <property type="term" value="C:membrane"/>
    <property type="evidence" value="ECO:0007669"/>
    <property type="project" value="UniProtKB-SubCell"/>
</dbReference>
<keyword evidence="2" id="KW-1133">Transmembrane helix</keyword>
<proteinExistence type="predicted"/>
<protein>
    <recommendedName>
        <fullName evidence="3">ABC transporter TMD0 domain-containing protein</fullName>
    </recommendedName>
</protein>
<dbReference type="Pfam" id="PF24357">
    <property type="entry name" value="TMD0_ABC"/>
    <property type="match status" value="1"/>
</dbReference>
<organism evidence="5">
    <name type="scientific">Spathaspora passalidarum (strain NRRL Y-27907 / 11-Y1)</name>
    <dbReference type="NCBI Taxonomy" id="619300"/>
    <lineage>
        <taxon>Eukaryota</taxon>
        <taxon>Fungi</taxon>
        <taxon>Dikarya</taxon>
        <taxon>Ascomycota</taxon>
        <taxon>Saccharomycotina</taxon>
        <taxon>Pichiomycetes</taxon>
        <taxon>Debaryomycetaceae</taxon>
        <taxon>Spathaspora</taxon>
    </lineage>
</organism>
<feature type="domain" description="ABC transporter TMD0" evidence="3">
    <location>
        <begin position="19"/>
        <end position="150"/>
    </location>
</feature>
<keyword evidence="2" id="KW-0812">Transmembrane</keyword>
<evidence type="ECO:0000313" key="4">
    <source>
        <dbReference type="EMBL" id="EGW33917.1"/>
    </source>
</evidence>
<keyword evidence="5" id="KW-1185">Reference proteome</keyword>
<feature type="transmembrane region" description="Helical" evidence="2">
    <location>
        <begin position="138"/>
        <end position="155"/>
    </location>
</feature>
<dbReference type="KEGG" id="spaa:SPAPADRAFT_134077"/>
<feature type="transmembrane region" description="Helical" evidence="2">
    <location>
        <begin position="107"/>
        <end position="126"/>
    </location>
</feature>
<feature type="non-terminal residue" evidence="4">
    <location>
        <position position="235"/>
    </location>
</feature>
<sequence>MLDLQAYPELTCGLRAILYPMAPNNDNAFNPCFLTLLLTLFGVGFAIYGGITFYLTLKRPRYGDLLPSSTGMSHYIRLNSVLLQCLLMFYLESFLSIHERLADQKLLSFTIVNLGLVCVILPLHVIEVMYEPIPCDVLVLYWPFLTLLELALYFQDNYTGWRIIKSIEYDSTIQIVEALLILNSMLIFVLEYSREPTQELIAHYTETDPKKLSEPNVVQRITFSWMNELIMNSYR</sequence>
<evidence type="ECO:0000256" key="1">
    <source>
        <dbReference type="ARBA" id="ARBA00004141"/>
    </source>
</evidence>
<dbReference type="OMA" id="ISIFWME"/>
<reference evidence="4 5" key="1">
    <citation type="journal article" date="2011" name="Proc. Natl. Acad. Sci. U.S.A.">
        <title>Comparative genomics of xylose-fermenting fungi for enhanced biofuel production.</title>
        <authorList>
            <person name="Wohlbach D.J."/>
            <person name="Kuo A."/>
            <person name="Sato T.K."/>
            <person name="Potts K.M."/>
            <person name="Salamov A.A."/>
            <person name="LaButti K.M."/>
            <person name="Sun H."/>
            <person name="Clum A."/>
            <person name="Pangilinan J.L."/>
            <person name="Lindquist E.A."/>
            <person name="Lucas S."/>
            <person name="Lapidus A."/>
            <person name="Jin M."/>
            <person name="Gunawan C."/>
            <person name="Balan V."/>
            <person name="Dale B.E."/>
            <person name="Jeffries T.W."/>
            <person name="Zinkel R."/>
            <person name="Barry K.W."/>
            <person name="Grigoriev I.V."/>
            <person name="Gasch A.P."/>
        </authorList>
    </citation>
    <scope>NUCLEOTIDE SEQUENCE [LARGE SCALE GENOMIC DNA]</scope>
    <source>
        <strain evidence="5">NRRL Y-27907 / 11-Y1</strain>
    </source>
</reference>
<dbReference type="AlphaFoldDB" id="G3AJL6"/>
<dbReference type="InterPro" id="IPR056227">
    <property type="entry name" value="TMD0_ABC"/>
</dbReference>
<evidence type="ECO:0000313" key="5">
    <source>
        <dbReference type="Proteomes" id="UP000000709"/>
    </source>
</evidence>
<dbReference type="InParanoid" id="G3AJL6"/>
<dbReference type="HOGENOM" id="CLU_1182646_0_0_1"/>
<comment type="subcellular location">
    <subcellularLocation>
        <location evidence="1">Membrane</location>
        <topology evidence="1">Multi-pass membrane protein</topology>
    </subcellularLocation>
</comment>
<feature type="transmembrane region" description="Helical" evidence="2">
    <location>
        <begin position="76"/>
        <end position="95"/>
    </location>
</feature>
<keyword evidence="2" id="KW-0472">Membrane</keyword>
<dbReference type="EMBL" id="GL996500">
    <property type="protein sequence ID" value="EGW33917.1"/>
    <property type="molecule type" value="Genomic_DNA"/>
</dbReference>
<name>G3AJL6_SPAPN</name>
<dbReference type="RefSeq" id="XP_007373501.1">
    <property type="nucleotide sequence ID" value="XM_007373439.1"/>
</dbReference>